<dbReference type="Gene3D" id="3.40.50.300">
    <property type="entry name" value="P-loop containing nucleotide triphosphate hydrolases"/>
    <property type="match status" value="1"/>
</dbReference>
<dbReference type="Proteomes" id="UP001321804">
    <property type="component" value="Chromosome"/>
</dbReference>
<dbReference type="SMART" id="SM00382">
    <property type="entry name" value="AAA"/>
    <property type="match status" value="1"/>
</dbReference>
<evidence type="ECO:0000256" key="1">
    <source>
        <dbReference type="ARBA" id="ARBA00004651"/>
    </source>
</evidence>
<dbReference type="SUPFAM" id="SSF90123">
    <property type="entry name" value="ABC transporter transmembrane region"/>
    <property type="match status" value="1"/>
</dbReference>
<dbReference type="PANTHER" id="PTHR43394:SF1">
    <property type="entry name" value="ATP-BINDING CASSETTE SUB-FAMILY B MEMBER 10, MITOCHONDRIAL"/>
    <property type="match status" value="1"/>
</dbReference>
<evidence type="ECO:0000313" key="10">
    <source>
        <dbReference type="EMBL" id="BDR56462.1"/>
    </source>
</evidence>
<comment type="subcellular location">
    <subcellularLocation>
        <location evidence="1">Cell membrane</location>
        <topology evidence="1">Multi-pass membrane protein</topology>
    </subcellularLocation>
</comment>
<dbReference type="InterPro" id="IPR003439">
    <property type="entry name" value="ABC_transporter-like_ATP-bd"/>
</dbReference>
<accession>A0AAU9D6T7</accession>
<feature type="domain" description="ABC transmembrane type-1" evidence="9">
    <location>
        <begin position="17"/>
        <end position="290"/>
    </location>
</feature>
<keyword evidence="6 7" id="KW-0472">Membrane</keyword>
<dbReference type="Gene3D" id="1.20.1560.10">
    <property type="entry name" value="ABC transporter type 1, transmembrane domain"/>
    <property type="match status" value="1"/>
</dbReference>
<dbReference type="PROSITE" id="PS00211">
    <property type="entry name" value="ABC_TRANSPORTER_1"/>
    <property type="match status" value="1"/>
</dbReference>
<dbReference type="InterPro" id="IPR036640">
    <property type="entry name" value="ABC1_TM_sf"/>
</dbReference>
<keyword evidence="2 7" id="KW-0812">Transmembrane</keyword>
<keyword evidence="11" id="KW-1185">Reference proteome</keyword>
<evidence type="ECO:0000259" key="8">
    <source>
        <dbReference type="PROSITE" id="PS50893"/>
    </source>
</evidence>
<evidence type="ECO:0000259" key="9">
    <source>
        <dbReference type="PROSITE" id="PS50929"/>
    </source>
</evidence>
<organism evidence="10 11">
    <name type="scientific">Xylocopilactobacillus apis</name>
    <dbReference type="NCBI Taxonomy" id="2932183"/>
    <lineage>
        <taxon>Bacteria</taxon>
        <taxon>Bacillati</taxon>
        <taxon>Bacillota</taxon>
        <taxon>Bacilli</taxon>
        <taxon>Lactobacillales</taxon>
        <taxon>Lactobacillaceae</taxon>
        <taxon>Xylocopilactobacillus</taxon>
    </lineage>
</organism>
<protein>
    <submittedName>
        <fullName evidence="10">Multidrug ABC transporter permease</fullName>
    </submittedName>
</protein>
<reference evidence="10 11" key="1">
    <citation type="journal article" date="2023" name="Microbiol. Spectr.">
        <title>Symbiosis of Carpenter Bees with Uncharacterized Lactic Acid Bacteria Showing NAD Auxotrophy.</title>
        <authorList>
            <person name="Kawasaki S."/>
            <person name="Ozawa K."/>
            <person name="Mori T."/>
            <person name="Yamamoto A."/>
            <person name="Ito M."/>
            <person name="Ohkuma M."/>
            <person name="Sakamoto M."/>
            <person name="Matsutani M."/>
        </authorList>
    </citation>
    <scope>NUCLEOTIDE SEQUENCE [LARGE SCALE GENOMIC DNA]</scope>
    <source>
        <strain evidence="10 11">KimC2</strain>
    </source>
</reference>
<proteinExistence type="predicted"/>
<dbReference type="KEGG" id="xak:KIMC2_10240"/>
<dbReference type="GO" id="GO:0015421">
    <property type="term" value="F:ABC-type oligopeptide transporter activity"/>
    <property type="evidence" value="ECO:0007669"/>
    <property type="project" value="TreeGrafter"/>
</dbReference>
<feature type="transmembrane region" description="Helical" evidence="7">
    <location>
        <begin position="237"/>
        <end position="259"/>
    </location>
</feature>
<dbReference type="PANTHER" id="PTHR43394">
    <property type="entry name" value="ATP-DEPENDENT PERMEASE MDL1, MITOCHONDRIAL"/>
    <property type="match status" value="1"/>
</dbReference>
<dbReference type="Pfam" id="PF00664">
    <property type="entry name" value="ABC_membrane"/>
    <property type="match status" value="1"/>
</dbReference>
<dbReference type="GO" id="GO:0005524">
    <property type="term" value="F:ATP binding"/>
    <property type="evidence" value="ECO:0007669"/>
    <property type="project" value="UniProtKB-KW"/>
</dbReference>
<dbReference type="PROSITE" id="PS50929">
    <property type="entry name" value="ABC_TM1F"/>
    <property type="match status" value="1"/>
</dbReference>
<evidence type="ECO:0000256" key="5">
    <source>
        <dbReference type="ARBA" id="ARBA00022989"/>
    </source>
</evidence>
<evidence type="ECO:0000256" key="3">
    <source>
        <dbReference type="ARBA" id="ARBA00022741"/>
    </source>
</evidence>
<keyword evidence="4" id="KW-0067">ATP-binding</keyword>
<evidence type="ECO:0000256" key="7">
    <source>
        <dbReference type="SAM" id="Phobius"/>
    </source>
</evidence>
<evidence type="ECO:0000256" key="2">
    <source>
        <dbReference type="ARBA" id="ARBA00022692"/>
    </source>
</evidence>
<dbReference type="AlphaFoldDB" id="A0AAU9D6T7"/>
<gene>
    <name evidence="10" type="ORF">KIMC2_10240</name>
</gene>
<evidence type="ECO:0000313" key="11">
    <source>
        <dbReference type="Proteomes" id="UP001321804"/>
    </source>
</evidence>
<dbReference type="InterPro" id="IPR011527">
    <property type="entry name" value="ABC1_TM_dom"/>
</dbReference>
<keyword evidence="3" id="KW-0547">Nucleotide-binding</keyword>
<dbReference type="GO" id="GO:0005886">
    <property type="term" value="C:plasma membrane"/>
    <property type="evidence" value="ECO:0007669"/>
    <property type="project" value="UniProtKB-SubCell"/>
</dbReference>
<dbReference type="PROSITE" id="PS50893">
    <property type="entry name" value="ABC_TRANSPORTER_2"/>
    <property type="match status" value="1"/>
</dbReference>
<evidence type="ECO:0000256" key="6">
    <source>
        <dbReference type="ARBA" id="ARBA00023136"/>
    </source>
</evidence>
<keyword evidence="5 7" id="KW-1133">Transmembrane helix</keyword>
<dbReference type="SUPFAM" id="SSF52540">
    <property type="entry name" value="P-loop containing nucleoside triphosphate hydrolases"/>
    <property type="match status" value="1"/>
</dbReference>
<dbReference type="InterPro" id="IPR017871">
    <property type="entry name" value="ABC_transporter-like_CS"/>
</dbReference>
<feature type="domain" description="ABC transporter" evidence="8">
    <location>
        <begin position="323"/>
        <end position="543"/>
    </location>
</feature>
<dbReference type="InterPro" id="IPR027417">
    <property type="entry name" value="P-loop_NTPase"/>
</dbReference>
<sequence>MIKRMISFVRPLIPALILSLLCGLVAESVQVVVAWFTGSMLSQSAFSINSLWLILIFIIVGGITAFAEQYSGHYVAFKILATIRNLVYQKIQKLAPAGLDQKKSADLLKMVGSDIEAMEIFYAHTIVPLFIGLIFLVGISIIFAIVAPAAGLIYFLCGALIGIFLPLYKANKIKEQNAELSKVQGKIQQQMFEAIMGRDILLQLNAVPVKVDSVEKEYHSEAKVSQKVGFLNWQKNWLKLIILIISWVLTAGVLITQAYPFSTVLPLLLAFPFAFKPVEALAALSDPLSKGFGAAKRVFELLDTPEPKTESADSVQIGQIKDIEVNHLNFKYPSRDVEVLNDINFSLREGEIGGIIGQSGSGKSTLVKLIMKWYHVKPNSITINGTDLDQIDRDSLWEQINYLTQEPQVFSDTIRQNLTLGNDSFNDEELWQILKQVQLSELIEQLPKGLDEVVSSTDLQLSAGEAQRLTLARALLHKSSFLILDEPTSNLDILNEKIILYAIKKHYHGIVLMITHREESLGICDYVWKMSDGRLIQEKNESVT</sequence>
<dbReference type="RefSeq" id="WP_317698409.1">
    <property type="nucleotide sequence ID" value="NZ_AP026801.1"/>
</dbReference>
<dbReference type="GO" id="GO:0016887">
    <property type="term" value="F:ATP hydrolysis activity"/>
    <property type="evidence" value="ECO:0007669"/>
    <property type="project" value="InterPro"/>
</dbReference>
<dbReference type="EMBL" id="AP026801">
    <property type="protein sequence ID" value="BDR56462.1"/>
    <property type="molecule type" value="Genomic_DNA"/>
</dbReference>
<feature type="transmembrane region" description="Helical" evidence="7">
    <location>
        <begin position="50"/>
        <end position="67"/>
    </location>
</feature>
<dbReference type="CDD" id="cd03228">
    <property type="entry name" value="ABCC_MRP_Like"/>
    <property type="match status" value="1"/>
</dbReference>
<name>A0AAU9D6T7_9LACO</name>
<dbReference type="Pfam" id="PF00005">
    <property type="entry name" value="ABC_tran"/>
    <property type="match status" value="1"/>
</dbReference>
<feature type="transmembrane region" description="Helical" evidence="7">
    <location>
        <begin position="120"/>
        <end position="145"/>
    </location>
</feature>
<dbReference type="InterPro" id="IPR003593">
    <property type="entry name" value="AAA+_ATPase"/>
</dbReference>
<feature type="transmembrane region" description="Helical" evidence="7">
    <location>
        <begin position="151"/>
        <end position="168"/>
    </location>
</feature>
<evidence type="ECO:0000256" key="4">
    <source>
        <dbReference type="ARBA" id="ARBA00022840"/>
    </source>
</evidence>
<dbReference type="InterPro" id="IPR039421">
    <property type="entry name" value="Type_1_exporter"/>
</dbReference>